<dbReference type="AlphaFoldDB" id="A0A9D4I3N0"/>
<reference evidence="1" key="2">
    <citation type="submission" date="2020-11" db="EMBL/GenBank/DDBJ databases">
        <authorList>
            <person name="McCartney M.A."/>
            <person name="Auch B."/>
            <person name="Kono T."/>
            <person name="Mallez S."/>
            <person name="Becker A."/>
            <person name="Gohl D.M."/>
            <person name="Silverstein K.A.T."/>
            <person name="Koren S."/>
            <person name="Bechman K.B."/>
            <person name="Herman A."/>
            <person name="Abrahante J.E."/>
            <person name="Garbe J."/>
        </authorList>
    </citation>
    <scope>NUCLEOTIDE SEQUENCE</scope>
    <source>
        <strain evidence="1">Duluth1</strain>
        <tissue evidence="1">Whole animal</tissue>
    </source>
</reference>
<dbReference type="EMBL" id="JAIWYP010000010">
    <property type="protein sequence ID" value="KAH3749021.1"/>
    <property type="molecule type" value="Genomic_DNA"/>
</dbReference>
<dbReference type="Proteomes" id="UP000828390">
    <property type="component" value="Unassembled WGS sequence"/>
</dbReference>
<comment type="caution">
    <text evidence="1">The sequence shown here is derived from an EMBL/GenBank/DDBJ whole genome shotgun (WGS) entry which is preliminary data.</text>
</comment>
<proteinExistence type="predicted"/>
<sequence>MKIDSLCISVTERCELSDEMTPENKLMLMRCQLLLQKDYAEKNEWKGIAKQFVDDDRCTDVFVPLTGSKLSYTDQEDNYRNIIPGQLRNDNPLIDRVLELPTNSTTKAANNKCEKLRATSTQDDMIRTL</sequence>
<evidence type="ECO:0000313" key="2">
    <source>
        <dbReference type="Proteomes" id="UP000828390"/>
    </source>
</evidence>
<reference evidence="1" key="1">
    <citation type="journal article" date="2019" name="bioRxiv">
        <title>The Genome of the Zebra Mussel, Dreissena polymorpha: A Resource for Invasive Species Research.</title>
        <authorList>
            <person name="McCartney M.A."/>
            <person name="Auch B."/>
            <person name="Kono T."/>
            <person name="Mallez S."/>
            <person name="Zhang Y."/>
            <person name="Obille A."/>
            <person name="Becker A."/>
            <person name="Abrahante J.E."/>
            <person name="Garbe J."/>
            <person name="Badalamenti J.P."/>
            <person name="Herman A."/>
            <person name="Mangelson H."/>
            <person name="Liachko I."/>
            <person name="Sullivan S."/>
            <person name="Sone E.D."/>
            <person name="Koren S."/>
            <person name="Silverstein K.A.T."/>
            <person name="Beckman K.B."/>
            <person name="Gohl D.M."/>
        </authorList>
    </citation>
    <scope>NUCLEOTIDE SEQUENCE</scope>
    <source>
        <strain evidence="1">Duluth1</strain>
        <tissue evidence="1">Whole animal</tissue>
    </source>
</reference>
<gene>
    <name evidence="1" type="ORF">DPMN_183510</name>
</gene>
<name>A0A9D4I3N0_DREPO</name>
<keyword evidence="2" id="KW-1185">Reference proteome</keyword>
<accession>A0A9D4I3N0</accession>
<protein>
    <submittedName>
        <fullName evidence="1">Uncharacterized protein</fullName>
    </submittedName>
</protein>
<organism evidence="1 2">
    <name type="scientific">Dreissena polymorpha</name>
    <name type="common">Zebra mussel</name>
    <name type="synonym">Mytilus polymorpha</name>
    <dbReference type="NCBI Taxonomy" id="45954"/>
    <lineage>
        <taxon>Eukaryota</taxon>
        <taxon>Metazoa</taxon>
        <taxon>Spiralia</taxon>
        <taxon>Lophotrochozoa</taxon>
        <taxon>Mollusca</taxon>
        <taxon>Bivalvia</taxon>
        <taxon>Autobranchia</taxon>
        <taxon>Heteroconchia</taxon>
        <taxon>Euheterodonta</taxon>
        <taxon>Imparidentia</taxon>
        <taxon>Neoheterodontei</taxon>
        <taxon>Myida</taxon>
        <taxon>Dreissenoidea</taxon>
        <taxon>Dreissenidae</taxon>
        <taxon>Dreissena</taxon>
    </lineage>
</organism>
<evidence type="ECO:0000313" key="1">
    <source>
        <dbReference type="EMBL" id="KAH3749021.1"/>
    </source>
</evidence>